<dbReference type="SUPFAM" id="SSF103481">
    <property type="entry name" value="Multidrug resistance efflux transporter EmrE"/>
    <property type="match status" value="1"/>
</dbReference>
<feature type="transmembrane region" description="Helical" evidence="2">
    <location>
        <begin position="53"/>
        <end position="72"/>
    </location>
</feature>
<proteinExistence type="predicted"/>
<keyword evidence="2" id="KW-0812">Transmembrane</keyword>
<evidence type="ECO:0008006" key="4">
    <source>
        <dbReference type="Google" id="ProtNLM"/>
    </source>
</evidence>
<gene>
    <name evidence="3" type="ORF">ASEP1449_LOCUS4932</name>
</gene>
<accession>A0A7S2U9S1</accession>
<dbReference type="EMBL" id="HBHQ01007331">
    <property type="protein sequence ID" value="CAD9813107.1"/>
    <property type="molecule type" value="Transcribed_RNA"/>
</dbReference>
<dbReference type="InterPro" id="IPR039632">
    <property type="entry name" value="TMEM42"/>
</dbReference>
<sequence length="160" mass="17083">MRAVMSGLLGASASCVAKLALAPDSMLPQRANDMCQGWILISDHSYCWVVSEVVVRGLCLVTMVVLNAIMMSSFLDGLQDSGTVVATSLSSAANFLMSALYGMWIFDESIHATGVLGLFLLALGVGLLSTVSILPTNNNNDDDDRHSPVPNHPHDHLHTD</sequence>
<reference evidence="3" key="1">
    <citation type="submission" date="2021-01" db="EMBL/GenBank/DDBJ databases">
        <authorList>
            <person name="Corre E."/>
            <person name="Pelletier E."/>
            <person name="Niang G."/>
            <person name="Scheremetjew M."/>
            <person name="Finn R."/>
            <person name="Kale V."/>
            <person name="Holt S."/>
            <person name="Cochrane G."/>
            <person name="Meng A."/>
            <person name="Brown T."/>
            <person name="Cohen L."/>
        </authorList>
    </citation>
    <scope>NUCLEOTIDE SEQUENCE</scope>
    <source>
        <strain evidence="3">CCMP2084</strain>
    </source>
</reference>
<dbReference type="AlphaFoldDB" id="A0A7S2U9S1"/>
<protein>
    <recommendedName>
        <fullName evidence="4">EamA domain-containing protein</fullName>
    </recommendedName>
</protein>
<dbReference type="PANTHER" id="PTHR31965:SF1">
    <property type="entry name" value="TRANSMEMBRANE PROTEIN 42"/>
    <property type="match status" value="1"/>
</dbReference>
<feature type="transmembrane region" description="Helical" evidence="2">
    <location>
        <begin position="112"/>
        <end position="135"/>
    </location>
</feature>
<evidence type="ECO:0000313" key="3">
    <source>
        <dbReference type="EMBL" id="CAD9813107.1"/>
    </source>
</evidence>
<keyword evidence="2" id="KW-1133">Transmembrane helix</keyword>
<feature type="region of interest" description="Disordered" evidence="1">
    <location>
        <begin position="139"/>
        <end position="160"/>
    </location>
</feature>
<dbReference type="InterPro" id="IPR037185">
    <property type="entry name" value="EmrE-like"/>
</dbReference>
<dbReference type="PANTHER" id="PTHR31965">
    <property type="entry name" value="TRANSMEMBRANE PROTEIN 42"/>
    <property type="match status" value="1"/>
</dbReference>
<name>A0A7S2U9S1_9STRA</name>
<evidence type="ECO:0000256" key="2">
    <source>
        <dbReference type="SAM" id="Phobius"/>
    </source>
</evidence>
<evidence type="ECO:0000256" key="1">
    <source>
        <dbReference type="SAM" id="MobiDB-lite"/>
    </source>
</evidence>
<dbReference type="Gene3D" id="1.10.3730.20">
    <property type="match status" value="1"/>
</dbReference>
<dbReference type="PROSITE" id="PS51257">
    <property type="entry name" value="PROKAR_LIPOPROTEIN"/>
    <property type="match status" value="1"/>
</dbReference>
<keyword evidence="2" id="KW-0472">Membrane</keyword>
<organism evidence="3">
    <name type="scientific">Attheya septentrionalis</name>
    <dbReference type="NCBI Taxonomy" id="420275"/>
    <lineage>
        <taxon>Eukaryota</taxon>
        <taxon>Sar</taxon>
        <taxon>Stramenopiles</taxon>
        <taxon>Ochrophyta</taxon>
        <taxon>Bacillariophyta</taxon>
        <taxon>Coscinodiscophyceae</taxon>
        <taxon>Chaetocerotophycidae</taxon>
        <taxon>Chaetocerotales</taxon>
        <taxon>Attheyaceae</taxon>
        <taxon>Attheya</taxon>
    </lineage>
</organism>
<feature type="compositionally biased region" description="Basic and acidic residues" evidence="1">
    <location>
        <begin position="143"/>
        <end position="160"/>
    </location>
</feature>
<feature type="transmembrane region" description="Helical" evidence="2">
    <location>
        <begin position="84"/>
        <end position="106"/>
    </location>
</feature>